<comment type="subcellular location">
    <subcellularLocation>
        <location evidence="1 9">Endoplasmic reticulum membrane</location>
        <topology evidence="1 9">Multi-pass membrane protein</topology>
    </subcellularLocation>
</comment>
<keyword evidence="4 9" id="KW-0256">Endoplasmic reticulum</keyword>
<dbReference type="Pfam" id="PF00368">
    <property type="entry name" value="HMG-CoA_red"/>
    <property type="match status" value="1"/>
</dbReference>
<keyword evidence="7 9" id="KW-0560">Oxidoreductase</keyword>
<evidence type="ECO:0000259" key="11">
    <source>
        <dbReference type="PROSITE" id="PS50156"/>
    </source>
</evidence>
<dbReference type="CDD" id="cd00643">
    <property type="entry name" value="HMG-CoA_reductase_classI"/>
    <property type="match status" value="1"/>
</dbReference>
<keyword evidence="6 9" id="KW-1133">Transmembrane helix</keyword>
<dbReference type="GO" id="GO:0004420">
    <property type="term" value="F:hydroxymethylglutaryl-CoA reductase (NADPH) activity"/>
    <property type="evidence" value="ECO:0007669"/>
    <property type="project" value="UniProtKB-EC"/>
</dbReference>
<dbReference type="PANTHER" id="PTHR10572">
    <property type="entry name" value="3-HYDROXY-3-METHYLGLUTARYL-COENZYME A REDUCTASE"/>
    <property type="match status" value="1"/>
</dbReference>
<dbReference type="InterPro" id="IPR002202">
    <property type="entry name" value="HMG_CoA_Rdtase"/>
</dbReference>
<dbReference type="Pfam" id="PF12349">
    <property type="entry name" value="Sterol-sensing"/>
    <property type="match status" value="1"/>
</dbReference>
<dbReference type="EMBL" id="KY937962">
    <property type="protein sequence ID" value="AUT18106.1"/>
    <property type="molecule type" value="mRNA"/>
</dbReference>
<gene>
    <name evidence="12" type="primary">HMG1</name>
    <name evidence="13" type="ORF">C6P46_004757</name>
</gene>
<dbReference type="UniPathway" id="UPA00058">
    <property type="reaction ID" value="UER00103"/>
</dbReference>
<evidence type="ECO:0000256" key="2">
    <source>
        <dbReference type="ARBA" id="ARBA00007661"/>
    </source>
</evidence>
<dbReference type="PROSITE" id="PS00066">
    <property type="entry name" value="HMG_COA_REDUCTASE_1"/>
    <property type="match status" value="1"/>
</dbReference>
<dbReference type="Gene3D" id="3.30.70.420">
    <property type="entry name" value="Hydroxymethylglutaryl-CoA reductase, class I/II, NAD/NADP-binding domain"/>
    <property type="match status" value="1"/>
</dbReference>
<dbReference type="FunFam" id="1.10.3270.10:FF:000001">
    <property type="entry name" value="3-hydroxy-3-methylglutaryl coenzyme A reductase"/>
    <property type="match status" value="1"/>
</dbReference>
<accession>A0A2I8BIB0</accession>
<dbReference type="InterPro" id="IPR009023">
    <property type="entry name" value="HMG_CoA_Rdtase_NAD(P)-bd_sf"/>
</dbReference>
<feature type="region of interest" description="Disordered" evidence="10">
    <location>
        <begin position="1283"/>
        <end position="1338"/>
    </location>
</feature>
<dbReference type="SUPFAM" id="SSF55035">
    <property type="entry name" value="NAD-binding domain of HMG-CoA reductase"/>
    <property type="match status" value="1"/>
</dbReference>
<evidence type="ECO:0000256" key="9">
    <source>
        <dbReference type="RuleBase" id="RU361219"/>
    </source>
</evidence>
<dbReference type="GO" id="GO:0006696">
    <property type="term" value="P:ergosterol biosynthetic process"/>
    <property type="evidence" value="ECO:0007669"/>
    <property type="project" value="TreeGrafter"/>
</dbReference>
<proteinExistence type="evidence at transcript level"/>
<dbReference type="PROSITE" id="PS50156">
    <property type="entry name" value="SSD"/>
    <property type="match status" value="1"/>
</dbReference>
<feature type="domain" description="SSD" evidence="11">
    <location>
        <begin position="256"/>
        <end position="462"/>
    </location>
</feature>
<evidence type="ECO:0000256" key="8">
    <source>
        <dbReference type="ARBA" id="ARBA00023136"/>
    </source>
</evidence>
<dbReference type="EC" id="1.1.1.34" evidence="9"/>
<dbReference type="FunFam" id="3.90.770.10:FF:000001">
    <property type="entry name" value="3-hydroxy-3-methylglutaryl coenzyme A reductase"/>
    <property type="match status" value="1"/>
</dbReference>
<dbReference type="FunFam" id="3.30.70.420:FF:000001">
    <property type="entry name" value="3-hydroxy-3-methylglutaryl coenzyme A reductase"/>
    <property type="match status" value="1"/>
</dbReference>
<evidence type="ECO:0000313" key="14">
    <source>
        <dbReference type="Proteomes" id="UP000777482"/>
    </source>
</evidence>
<comment type="similarity">
    <text evidence="2 9">Belongs to the HMG-CoA reductase family.</text>
</comment>
<dbReference type="GO" id="GO:0015936">
    <property type="term" value="P:coenzyme A metabolic process"/>
    <property type="evidence" value="ECO:0007669"/>
    <property type="project" value="InterPro"/>
</dbReference>
<dbReference type="SMR" id="A0A2I8BIB0"/>
<protein>
    <recommendedName>
        <fullName evidence="9">3-hydroxy-3-methylglutaryl coenzyme A reductase</fullName>
        <shortName evidence="9">HMG-CoA reductase</shortName>
        <ecNumber evidence="9">1.1.1.34</ecNumber>
    </recommendedName>
</protein>
<feature type="compositionally biased region" description="Low complexity" evidence="10">
    <location>
        <begin position="1301"/>
        <end position="1338"/>
    </location>
</feature>
<feature type="compositionally biased region" description="Basic and acidic residues" evidence="10">
    <location>
        <begin position="755"/>
        <end position="768"/>
    </location>
</feature>
<dbReference type="InterPro" id="IPR023076">
    <property type="entry name" value="HMG_CoA_Rdtase_CS"/>
</dbReference>
<dbReference type="InterPro" id="IPR000731">
    <property type="entry name" value="SSD"/>
</dbReference>
<sequence length="1338" mass="143002">MVFATSSSSFSSLRAPILRLAKLGTAYPIEAIVTFFCAATLVYFQLIKVVRNSDFLLYDDDVLPSVNAANRHPSIAFSPSTGLWNSVSPSEPAPAQGIELWLRQLIVEVPNDMAVARKTEVKELLSADSMLAFDGIEDCYRVHGTCWSVQTQPTLNLTVKSLAFTSLAGPTQFLTNFSILPLETETVALEKVKRSVGRKRYTSFFNRGRDDFVVEGPDQPSEDRKREMQSVQWMLFAAKVFVLRFWGLAKRADSADIFVMLIAYVLMHSTFVSLYLNMRRLTTSLKPTSSSLGFLLATLALASSCVAFMFALLTAWYLEISVNPVLLGEALPFLVITIGFEKPFVLTRAVFSHHAIGPGGAYAGMSTRGTSTPTGNGKSITPTQVPFGLRFAPPVPSRDIVLNAVSKTGPSIIRDYAIEVAVLVVGAMSGVAGLREFCQLAAVILCWDAICLVGFFVSILTIMVEIHRIKVMRHFRRTDSSADLARLLDDPNSFRDADAQASDDDVSAETPTLTVREKLVQLVTGATPGDKNRTGNPTARLKILLLAAFLTLHSLNLVTTLTTKTALGRHMDHAPSSSHIPQVDTANPILSSTLLQLVAAHPDGTELLVHVVPAVHLRAVDRTLPVASASIPSAQALPDLAAATGSFATLDQFFSRWTRLVGDPIVSKWIVIALGLSLFLNGYLLKGIASGSDSFGHGSAAEIAARVLLASTGADANNDDDEAAKARLRRSFSLLREELQDEWTQKDAAIMQREYNRHERKAERDAEHQAPSVVKVEATKPGRDSDSSEDSPPGSPILIRTRNLRNGHAAAASTSASTSSDRLAVPTEESPALRLKLSPSTVALVSAQHEVPETPRDLETCVKIFNGGEGAMLLNDEEIILLVQKGKMAAYALEKLLQDHVRAVAIRRALISRASARKTLESSDLPYMNFDYSRVMGQCCENVVGYMPLPVGIAGPLRIDGAVLPIPMATTEGALVASTSRGCKALNVSGGVTTVVTQDAMTRGPALGFPSVVMCAAAKRWIDSEEGSNILKAAFNSTSRFARLKHLKAAMAGRTLFVRFATQTGDAMGMNMISKGTERALDVMMTDYFPEMKVISLSGNYCTDKKPAAINWIEGRGKSVVAEGIVPGDAVKSILKTTVDALVRLNIQKNLIGSAMAGSVGGFNAHASNILTAIYLATGQDPAQNVESSNCMTLMEAINDGKDLLITCSMPSIEVGTVGGGTILLPQAAMLDMLGVKGPHPTSPGTNAQQLARIVCASVMAGELSLMSALAAGSLVQSHLAHNRSAPATPAPQTPLIGSRPTTPSLAASATAHGARLTPLTTTTTTTAAAAAPTAAKE</sequence>
<evidence type="ECO:0000256" key="6">
    <source>
        <dbReference type="ARBA" id="ARBA00022989"/>
    </source>
</evidence>
<evidence type="ECO:0000256" key="4">
    <source>
        <dbReference type="ARBA" id="ARBA00022824"/>
    </source>
</evidence>
<dbReference type="InterPro" id="IPR023074">
    <property type="entry name" value="HMG_CoA_Rdtase_cat_sf"/>
</dbReference>
<keyword evidence="3 9" id="KW-0812">Transmembrane</keyword>
<evidence type="ECO:0000313" key="12">
    <source>
        <dbReference type="EMBL" id="AUT18106.1"/>
    </source>
</evidence>
<organism evidence="12">
    <name type="scientific">Rhodotorula mucilaginosa</name>
    <name type="common">Yeast</name>
    <name type="synonym">Rhodotorula rubra</name>
    <dbReference type="NCBI Taxonomy" id="5537"/>
    <lineage>
        <taxon>Eukaryota</taxon>
        <taxon>Fungi</taxon>
        <taxon>Dikarya</taxon>
        <taxon>Basidiomycota</taxon>
        <taxon>Pucciniomycotina</taxon>
        <taxon>Microbotryomycetes</taxon>
        <taxon>Sporidiobolales</taxon>
        <taxon>Sporidiobolaceae</taxon>
        <taxon>Rhodotorula</taxon>
    </lineage>
</organism>
<evidence type="ECO:0000256" key="5">
    <source>
        <dbReference type="ARBA" id="ARBA00022857"/>
    </source>
</evidence>
<keyword evidence="5 9" id="KW-0521">NADP</keyword>
<name>A0A2I8BIB0_RHOMI</name>
<feature type="transmembrane region" description="Helical" evidence="9">
    <location>
        <begin position="231"/>
        <end position="249"/>
    </location>
</feature>
<dbReference type="Gene3D" id="3.90.770.10">
    <property type="entry name" value="3-hydroxy-3-methylglutaryl-coenzyme A Reductase, Chain A, domain 2"/>
    <property type="match status" value="1"/>
</dbReference>
<feature type="transmembrane region" description="Helical" evidence="9">
    <location>
        <begin position="26"/>
        <end position="46"/>
    </location>
</feature>
<dbReference type="OrthoDB" id="310654at2759"/>
<feature type="transmembrane region" description="Helical" evidence="9">
    <location>
        <begin position="255"/>
        <end position="276"/>
    </location>
</feature>
<dbReference type="InterPro" id="IPR004554">
    <property type="entry name" value="HMG_CoA_Rdtase_eu_arc"/>
</dbReference>
<dbReference type="SUPFAM" id="SSF56542">
    <property type="entry name" value="Substrate-binding domain of HMG-CoA reductase"/>
    <property type="match status" value="1"/>
</dbReference>
<dbReference type="InterPro" id="IPR023282">
    <property type="entry name" value="HMG_CoA_Rdtase_N"/>
</dbReference>
<dbReference type="PROSITE" id="PS00318">
    <property type="entry name" value="HMG_COA_REDUCTASE_2"/>
    <property type="match status" value="1"/>
</dbReference>
<evidence type="ECO:0000256" key="7">
    <source>
        <dbReference type="ARBA" id="ARBA00023002"/>
    </source>
</evidence>
<dbReference type="PRINTS" id="PR00071">
    <property type="entry name" value="HMGCOARDTASE"/>
</dbReference>
<dbReference type="InterPro" id="IPR009029">
    <property type="entry name" value="HMG_CoA_Rdtase_sub-bd_dom_sf"/>
</dbReference>
<feature type="transmembrane region" description="Helical" evidence="9">
    <location>
        <begin position="324"/>
        <end position="340"/>
    </location>
</feature>
<feature type="transmembrane region" description="Helical" evidence="9">
    <location>
        <begin position="440"/>
        <end position="464"/>
    </location>
</feature>
<dbReference type="GO" id="GO:0005778">
    <property type="term" value="C:peroxisomal membrane"/>
    <property type="evidence" value="ECO:0007669"/>
    <property type="project" value="TreeGrafter"/>
</dbReference>
<evidence type="ECO:0000256" key="10">
    <source>
        <dbReference type="SAM" id="MobiDB-lite"/>
    </source>
</evidence>
<dbReference type="Proteomes" id="UP000777482">
    <property type="component" value="Unassembled WGS sequence"/>
</dbReference>
<evidence type="ECO:0000313" key="13">
    <source>
        <dbReference type="EMBL" id="KAG0660127.1"/>
    </source>
</evidence>
<dbReference type="NCBIfam" id="TIGR00533">
    <property type="entry name" value="HMG_CoA_R_NADP"/>
    <property type="match status" value="1"/>
</dbReference>
<feature type="region of interest" description="Disordered" evidence="10">
    <location>
        <begin position="755"/>
        <end position="832"/>
    </location>
</feature>
<reference evidence="13 14" key="2">
    <citation type="submission" date="2020-11" db="EMBL/GenBank/DDBJ databases">
        <title>Kefir isolates.</title>
        <authorList>
            <person name="Marcisauskas S."/>
            <person name="Kim Y."/>
            <person name="Blasche S."/>
        </authorList>
    </citation>
    <scope>NUCLEOTIDE SEQUENCE [LARGE SCALE GENOMIC DNA]</scope>
    <source>
        <strain evidence="13 14">KR</strain>
    </source>
</reference>
<evidence type="ECO:0000256" key="3">
    <source>
        <dbReference type="ARBA" id="ARBA00022692"/>
    </source>
</evidence>
<dbReference type="PANTHER" id="PTHR10572:SF24">
    <property type="entry name" value="3-HYDROXY-3-METHYLGLUTARYL-COENZYME A REDUCTASE"/>
    <property type="match status" value="1"/>
</dbReference>
<dbReference type="PROSITE" id="PS01192">
    <property type="entry name" value="HMG_COA_REDUCTASE_3"/>
    <property type="match status" value="1"/>
</dbReference>
<keyword evidence="14" id="KW-1185">Reference proteome</keyword>
<feature type="transmembrane region" description="Helical" evidence="9">
    <location>
        <begin position="416"/>
        <end position="434"/>
    </location>
</feature>
<feature type="transmembrane region" description="Helical" evidence="9">
    <location>
        <begin position="292"/>
        <end position="318"/>
    </location>
</feature>
<dbReference type="EMBL" id="PUHQ01000047">
    <property type="protein sequence ID" value="KAG0660127.1"/>
    <property type="molecule type" value="Genomic_DNA"/>
</dbReference>
<dbReference type="GO" id="GO:0008299">
    <property type="term" value="P:isoprenoid biosynthetic process"/>
    <property type="evidence" value="ECO:0007669"/>
    <property type="project" value="InterPro"/>
</dbReference>
<feature type="compositionally biased region" description="Basic and acidic residues" evidence="10">
    <location>
        <begin position="777"/>
        <end position="786"/>
    </location>
</feature>
<dbReference type="GO" id="GO:0005789">
    <property type="term" value="C:endoplasmic reticulum membrane"/>
    <property type="evidence" value="ECO:0007669"/>
    <property type="project" value="UniProtKB-SubCell"/>
</dbReference>
<comment type="pathway">
    <text evidence="9">Metabolic intermediate biosynthesis; (R)-mevalonate biosynthesis; (R)-mevalonate from acetyl-CoA: step 3/3.</text>
</comment>
<evidence type="ECO:0000256" key="1">
    <source>
        <dbReference type="ARBA" id="ARBA00004477"/>
    </source>
</evidence>
<dbReference type="PROSITE" id="PS50065">
    <property type="entry name" value="HMG_COA_REDUCTASE_4"/>
    <property type="match status" value="1"/>
</dbReference>
<reference evidence="12" key="1">
    <citation type="journal article" date="2018" name="Microbiology">
        <title>CAR gene cluster and transcript levels of carotenogenic genes in Rhodotorula mucilaginosa.</title>
        <authorList>
            <person name="Landolfo S."/>
            <person name="Ianiri G."/>
            <person name="Camiolo S."/>
            <person name="Porceddu A."/>
            <person name="Mulas G."/>
            <person name="Chessa R."/>
            <person name="Zara G."/>
            <person name="Mannazzu I."/>
        </authorList>
    </citation>
    <scope>NUCLEOTIDE SEQUENCE</scope>
    <source>
        <strain evidence="12">C2.5t1</strain>
    </source>
</reference>
<comment type="catalytic activity">
    <reaction evidence="9">
        <text>(R)-mevalonate + 2 NADP(+) + CoA = (3S)-3-hydroxy-3-methylglutaryl-CoA + 2 NADPH + 2 H(+)</text>
        <dbReference type="Rhea" id="RHEA:15989"/>
        <dbReference type="ChEBI" id="CHEBI:15378"/>
        <dbReference type="ChEBI" id="CHEBI:36464"/>
        <dbReference type="ChEBI" id="CHEBI:43074"/>
        <dbReference type="ChEBI" id="CHEBI:57287"/>
        <dbReference type="ChEBI" id="CHEBI:57783"/>
        <dbReference type="ChEBI" id="CHEBI:58349"/>
        <dbReference type="EC" id="1.1.1.34"/>
    </reaction>
</comment>
<dbReference type="Gene3D" id="1.10.3270.10">
    <property type="entry name" value="HMGR, N-terminal domain"/>
    <property type="match status" value="1"/>
</dbReference>
<feature type="compositionally biased region" description="Low complexity" evidence="10">
    <location>
        <begin position="809"/>
        <end position="820"/>
    </location>
</feature>
<dbReference type="InterPro" id="IPR053958">
    <property type="entry name" value="HMGCR/SNAP/NPC1-like_SSD"/>
</dbReference>
<keyword evidence="8 9" id="KW-0472">Membrane</keyword>